<sequence length="295" mass="31468">MTEESPSTTIALVPPSLVPLAPLPPTDRETYISDTAMELQKTGGRPDSTGAFVFFHLGPEWVDRITEIMGRVGSAGEQLAIALATNRDARRWTAPDASGMDVQFATMAVRAQAEMTAMWTLSAAHGLANALVRLLLLDADAAKVLTDARPNAKGFPPFSEDQAAWVSFEPTIMKVARRAAAASPSPAVVVAARALSSLFGDKRWDDLLDLRNVGFHRWRPQTVDGGTPKASSVTISATSRSISVGVGPSNVAPDIETTLKIAEAGLDIFAKAARTFDECIHAAINELSGKELFQI</sequence>
<gene>
    <name evidence="1" type="ORF">WDU93_03200</name>
</gene>
<evidence type="ECO:0008006" key="3">
    <source>
        <dbReference type="Google" id="ProtNLM"/>
    </source>
</evidence>
<reference evidence="1 2" key="1">
    <citation type="submission" date="2024-02" db="EMBL/GenBank/DDBJ databases">
        <authorList>
            <person name="Saticioglu I.B."/>
        </authorList>
    </citation>
    <scope>NUCLEOTIDE SEQUENCE [LARGE SCALE GENOMIC DNA]</scope>
    <source>
        <strain evidence="1 2">Mu-43</strain>
    </source>
</reference>
<evidence type="ECO:0000313" key="1">
    <source>
        <dbReference type="EMBL" id="MEJ1090689.1"/>
    </source>
</evidence>
<evidence type="ECO:0000313" key="2">
    <source>
        <dbReference type="Proteomes" id="UP001366085"/>
    </source>
</evidence>
<proteinExistence type="predicted"/>
<comment type="caution">
    <text evidence="1">The sequence shown here is derived from an EMBL/GenBank/DDBJ whole genome shotgun (WGS) entry which is preliminary data.</text>
</comment>
<dbReference type="Proteomes" id="UP001366085">
    <property type="component" value="Unassembled WGS sequence"/>
</dbReference>
<keyword evidence="2" id="KW-1185">Reference proteome</keyword>
<organism evidence="1 2">
    <name type="scientific">Microbacterium istanbulense</name>
    <dbReference type="NCBI Taxonomy" id="3122049"/>
    <lineage>
        <taxon>Bacteria</taxon>
        <taxon>Bacillati</taxon>
        <taxon>Actinomycetota</taxon>
        <taxon>Actinomycetes</taxon>
        <taxon>Micrococcales</taxon>
        <taxon>Microbacteriaceae</taxon>
        <taxon>Microbacterium</taxon>
    </lineage>
</organism>
<protein>
    <recommendedName>
        <fullName evidence="3">TIGR04255 family protein</fullName>
    </recommendedName>
</protein>
<name>A0ABU8LH74_9MICO</name>
<accession>A0ABU8LH74</accession>
<dbReference type="RefSeq" id="WP_337317379.1">
    <property type="nucleotide sequence ID" value="NZ_JBBDGN010000002.1"/>
</dbReference>
<dbReference type="EMBL" id="JBBDGN010000002">
    <property type="protein sequence ID" value="MEJ1090689.1"/>
    <property type="molecule type" value="Genomic_DNA"/>
</dbReference>